<evidence type="ECO:0000313" key="2">
    <source>
        <dbReference type="EMBL" id="TDK68684.1"/>
    </source>
</evidence>
<dbReference type="RefSeq" id="WP_133325565.1">
    <property type="nucleotide sequence ID" value="NZ_SMYL01000001.1"/>
</dbReference>
<keyword evidence="3" id="KW-1185">Reference proteome</keyword>
<dbReference type="EMBL" id="SMYL01000001">
    <property type="protein sequence ID" value="TDK68684.1"/>
    <property type="molecule type" value="Genomic_DNA"/>
</dbReference>
<keyword evidence="1" id="KW-1133">Transmembrane helix</keyword>
<keyword evidence="1" id="KW-0812">Transmembrane</keyword>
<proteinExistence type="predicted"/>
<sequence length="175" mass="19585">MKEIMMDVLPTLQKRDNWKKEPWLLLVIGGPLCVVCASLFTGYLAFSGADKVVTEDYYKQGLMINTDLVRDAKARALKLEANLHLQADGQLELRLQGQGQLPDTILLSVATSDAHDLVETTHRLPLRQVTPGIYQGKLSETKASLMHLKLEATGWRLTSDWHHPADSDLQIRAVN</sequence>
<feature type="transmembrane region" description="Helical" evidence="1">
    <location>
        <begin position="23"/>
        <end position="46"/>
    </location>
</feature>
<dbReference type="AlphaFoldDB" id="A0A4R5W869"/>
<evidence type="ECO:0000313" key="3">
    <source>
        <dbReference type="Proteomes" id="UP000294829"/>
    </source>
</evidence>
<keyword evidence="1" id="KW-0472">Membrane</keyword>
<dbReference type="InterPro" id="IPR008620">
    <property type="entry name" value="FixH"/>
</dbReference>
<evidence type="ECO:0000256" key="1">
    <source>
        <dbReference type="SAM" id="Phobius"/>
    </source>
</evidence>
<evidence type="ECO:0008006" key="4">
    <source>
        <dbReference type="Google" id="ProtNLM"/>
    </source>
</evidence>
<protein>
    <recommendedName>
        <fullName evidence="4">Nitrogen fixation protein FixH</fullName>
    </recommendedName>
</protein>
<gene>
    <name evidence="2" type="ORF">E2I14_03880</name>
</gene>
<name>A0A4R5W869_9BURK</name>
<dbReference type="Pfam" id="PF05751">
    <property type="entry name" value="FixH"/>
    <property type="match status" value="1"/>
</dbReference>
<organism evidence="2 3">
    <name type="scientific">Sapientia aquatica</name>
    <dbReference type="NCBI Taxonomy" id="1549640"/>
    <lineage>
        <taxon>Bacteria</taxon>
        <taxon>Pseudomonadati</taxon>
        <taxon>Pseudomonadota</taxon>
        <taxon>Betaproteobacteria</taxon>
        <taxon>Burkholderiales</taxon>
        <taxon>Oxalobacteraceae</taxon>
        <taxon>Sapientia</taxon>
    </lineage>
</organism>
<dbReference type="Proteomes" id="UP000294829">
    <property type="component" value="Unassembled WGS sequence"/>
</dbReference>
<dbReference type="OrthoDB" id="5295180at2"/>
<reference evidence="2 3" key="1">
    <citation type="submission" date="2019-03" db="EMBL/GenBank/DDBJ databases">
        <title>Sapientia aquatica gen. nov., sp. nov., isolated from a crater lake.</title>
        <authorList>
            <person name="Felfoldi T."/>
            <person name="Szabo A."/>
            <person name="Toth E."/>
            <person name="Schumann P."/>
            <person name="Keki Z."/>
            <person name="Marialigeti K."/>
            <person name="Mathe I."/>
        </authorList>
    </citation>
    <scope>NUCLEOTIDE SEQUENCE [LARGE SCALE GENOMIC DNA]</scope>
    <source>
        <strain evidence="2 3">SA-152</strain>
    </source>
</reference>
<accession>A0A4R5W869</accession>
<comment type="caution">
    <text evidence="2">The sequence shown here is derived from an EMBL/GenBank/DDBJ whole genome shotgun (WGS) entry which is preliminary data.</text>
</comment>